<organism evidence="1">
    <name type="scientific">Haemonchus placei</name>
    <name type="common">Barber's pole worm</name>
    <dbReference type="NCBI Taxonomy" id="6290"/>
    <lineage>
        <taxon>Eukaryota</taxon>
        <taxon>Metazoa</taxon>
        <taxon>Ecdysozoa</taxon>
        <taxon>Nematoda</taxon>
        <taxon>Chromadorea</taxon>
        <taxon>Rhabditida</taxon>
        <taxon>Rhabditina</taxon>
        <taxon>Rhabditomorpha</taxon>
        <taxon>Strongyloidea</taxon>
        <taxon>Trichostrongylidae</taxon>
        <taxon>Haemonchus</taxon>
    </lineage>
</organism>
<sequence length="98" mass="10778">LDAHELNPTSIAILKILCSTTGRLAEESGVRDKINLGFEFKVSSSLELHLFRFFYGSTCCNGPISGHSTSPEPNNIGTNLTKNSLQFFILLVNLFPSF</sequence>
<protein>
    <submittedName>
        <fullName evidence="1">Ovule protein</fullName>
    </submittedName>
</protein>
<dbReference type="AlphaFoldDB" id="A0A0N4W823"/>
<accession>A0A0N4W823</accession>
<name>A0A0N4W823_HAEPC</name>
<reference evidence="1" key="1">
    <citation type="submission" date="2017-02" db="UniProtKB">
        <authorList>
            <consortium name="WormBaseParasite"/>
        </authorList>
    </citation>
    <scope>IDENTIFICATION</scope>
</reference>
<evidence type="ECO:0000313" key="1">
    <source>
        <dbReference type="WBParaSite" id="HPLM_0000632601-mRNA-1"/>
    </source>
</evidence>
<dbReference type="WBParaSite" id="HPLM_0000632601-mRNA-1">
    <property type="protein sequence ID" value="HPLM_0000632601-mRNA-1"/>
    <property type="gene ID" value="HPLM_0000632601"/>
</dbReference>
<proteinExistence type="predicted"/>